<dbReference type="AlphaFoldDB" id="A0A3E1HEP8"/>
<sequence>MIKAVRFNAQDDLYQAIVAEAVVLHERLVNFVAIDADFYADIETANTTVMEVSEAATRITSGGLSSTIIARRFSWAIALHRCSVLPN</sequence>
<gene>
    <name evidence="1" type="ORF">MUBE_12290</name>
</gene>
<organism evidence="1 2">
    <name type="scientific">Mycobacterium uberis</name>
    <dbReference type="NCBI Taxonomy" id="2162698"/>
    <lineage>
        <taxon>Bacteria</taxon>
        <taxon>Bacillati</taxon>
        <taxon>Actinomycetota</taxon>
        <taxon>Actinomycetes</taxon>
        <taxon>Mycobacteriales</taxon>
        <taxon>Mycobacteriaceae</taxon>
        <taxon>Mycobacterium</taxon>
    </lineage>
</organism>
<evidence type="ECO:0008006" key="3">
    <source>
        <dbReference type="Google" id="ProtNLM"/>
    </source>
</evidence>
<name>A0A3E1HEP8_9MYCO</name>
<evidence type="ECO:0000313" key="2">
    <source>
        <dbReference type="Proteomes" id="UP000258522"/>
    </source>
</evidence>
<comment type="caution">
    <text evidence="1">The sequence shown here is derived from an EMBL/GenBank/DDBJ whole genome shotgun (WGS) entry which is preliminary data.</text>
</comment>
<evidence type="ECO:0000313" key="1">
    <source>
        <dbReference type="EMBL" id="RFD24799.1"/>
    </source>
</evidence>
<dbReference type="EMBL" id="QAYL01000024">
    <property type="protein sequence ID" value="RFD24799.1"/>
    <property type="molecule type" value="Genomic_DNA"/>
</dbReference>
<keyword evidence="2" id="KW-1185">Reference proteome</keyword>
<protein>
    <recommendedName>
        <fullName evidence="3">PE domain-containing protein</fullName>
    </recommendedName>
</protein>
<proteinExistence type="predicted"/>
<reference evidence="1 2" key="1">
    <citation type="submission" date="2018-07" db="EMBL/GenBank/DDBJ databases">
        <title>Whole genome sequence of Mycobacterium uberis.</title>
        <authorList>
            <person name="Benjak A."/>
        </authorList>
    </citation>
    <scope>NUCLEOTIDE SEQUENCE [LARGE SCALE GENOMIC DNA]</scope>
    <source>
        <strain evidence="1 2">Jura</strain>
    </source>
</reference>
<dbReference type="Proteomes" id="UP000258522">
    <property type="component" value="Unassembled WGS sequence"/>
</dbReference>
<accession>A0A3E1HEP8</accession>
<dbReference type="Gene3D" id="1.10.287.850">
    <property type="entry name" value="HP0062-like domain"/>
    <property type="match status" value="1"/>
</dbReference>